<dbReference type="STRING" id="295069.SAMN05421856_1092"/>
<dbReference type="Proteomes" id="UP000199450">
    <property type="component" value="Unassembled WGS sequence"/>
</dbReference>
<evidence type="ECO:0000313" key="2">
    <source>
        <dbReference type="EMBL" id="SEM93114.1"/>
    </source>
</evidence>
<dbReference type="OrthoDB" id="9814627at2"/>
<organism evidence="2 3">
    <name type="scientific">Chryseobacterium taichungense</name>
    <dbReference type="NCBI Taxonomy" id="295069"/>
    <lineage>
        <taxon>Bacteria</taxon>
        <taxon>Pseudomonadati</taxon>
        <taxon>Bacteroidota</taxon>
        <taxon>Flavobacteriia</taxon>
        <taxon>Flavobacteriales</taxon>
        <taxon>Weeksellaceae</taxon>
        <taxon>Chryseobacterium group</taxon>
        <taxon>Chryseobacterium</taxon>
    </lineage>
</organism>
<dbReference type="InterPro" id="IPR046020">
    <property type="entry name" value="DUF5977"/>
</dbReference>
<sequence length="1122" mass="123344">MRKNIYKILFVASMLSFGTYKGQTETAEFQKNTFLTNSESNIHTGVPNISLPLTNIAVASDNINIGVSLSYSTEGISALKMISDVGKGWSLQYGGSIFRGTSLYDKDYIVESAYPNETISLIYSYNFLGNSGKFYISKDENIGQLIAVPLQPSNNKITLVKDNSNPGKILSFTITDDNGNIYLFDKINIAYMKFLDMSGNNSSQEKLYNSEFLLTQIRNSKNQQVATFEYETTTELVNQALGTIQEHKIKKINVNNYGSINFSYVPNNTPHSLKNKGDKDWYQMDKLILKDKSDNIISQYSFSMGLNSLLEGLSSLDKNNNVLQKYSFDYTPNNGSGTDASGYVNGFTPCNISGGVLMTPDITTPSTVASNSLKSITLPSGGRIEYEFESNSVAVDPTPCTTGNCYNYYDLDKIYTWTFDSSQSASSEVFNFPGGYQGDVYVVPHISSYPPLHAPPPGVTYSVDVDLQNLSGNVIGYEPFVNANNSFNCTSSIRVYKVPLAQINKGIVRGNIKGYGTVDFYSTKQISQRKNAFGSGLRIKSIKNFDAGATTPAKWVQYEYNKFSDPSVSSGLTLVPDNLGEMAILGGNNDINVMQYANVKVTNMLDNSFTKYTYYDETDLNNLTGLSNTLIDLGSYLKRDGLLKKQEVYGITNNLLQETVFSFELGVIPIANIKYHGEPVKRVSIKKETKTIKNYVNGSTQALTSSGEKTYESQYNNLVYSKENLYDGTVVEKSLKYALEKNNQKLLNANMVSTPLETEIKNDGKVISKAETKLDDAATLYPTSALSYDITNQSSSKKITFDNYDDKGNLREFKSENGIPTATIWGYHGTQPIAKITGATYAAVSNLSSVTAAVSASDADDTNPANEPALIQALDNVRKDEALKGYQIETYSYDPLIGITSKTSANGLKETYVYDSSHRISKVLDKDGKTIKTYDYHYSPQIFANDAMSGDYVVTNCGAGHLPNTYIYTVPANTYFSYISKTDANQKAFQDIETNGQNVANQQGGCTPVSCTITKGYDIATLLSGSITMPDSSHYRLQMSFPYDSSISWLAEKSIGKLDANCLTATGGTVARSITSGDWKITIYPNGNIRAKRPSTTAIPNGTIITIDSTTPVDYIPDIDVP</sequence>
<protein>
    <recommendedName>
        <fullName evidence="1">DUF5977 domain-containing protein</fullName>
    </recommendedName>
</protein>
<dbReference type="Pfam" id="PF19404">
    <property type="entry name" value="DUF5977"/>
    <property type="match status" value="1"/>
</dbReference>
<gene>
    <name evidence="2" type="ORF">SAMN05421856_1092</name>
</gene>
<dbReference type="EMBL" id="FOBV01000009">
    <property type="protein sequence ID" value="SEM93114.1"/>
    <property type="molecule type" value="Genomic_DNA"/>
</dbReference>
<dbReference type="RefSeq" id="WP_143052721.1">
    <property type="nucleotide sequence ID" value="NZ_FOBV01000009.1"/>
</dbReference>
<dbReference type="AlphaFoldDB" id="A0A1H8CF96"/>
<name>A0A1H8CF96_9FLAO</name>
<proteinExistence type="predicted"/>
<evidence type="ECO:0000313" key="3">
    <source>
        <dbReference type="Proteomes" id="UP000199450"/>
    </source>
</evidence>
<feature type="domain" description="DUF5977" evidence="1">
    <location>
        <begin position="943"/>
        <end position="1007"/>
    </location>
</feature>
<keyword evidence="3" id="KW-1185">Reference proteome</keyword>
<reference evidence="3" key="1">
    <citation type="submission" date="2016-10" db="EMBL/GenBank/DDBJ databases">
        <authorList>
            <person name="Varghese N."/>
            <person name="Submissions S."/>
        </authorList>
    </citation>
    <scope>NUCLEOTIDE SEQUENCE [LARGE SCALE GENOMIC DNA]</scope>
    <source>
        <strain evidence="3">DSM 17453</strain>
    </source>
</reference>
<evidence type="ECO:0000259" key="1">
    <source>
        <dbReference type="Pfam" id="PF19404"/>
    </source>
</evidence>
<accession>A0A1H8CF96</accession>